<dbReference type="GO" id="GO:0016020">
    <property type="term" value="C:membrane"/>
    <property type="evidence" value="ECO:0007669"/>
    <property type="project" value="UniProtKB-SubCell"/>
</dbReference>
<keyword evidence="4 5" id="KW-0472">Membrane</keyword>
<dbReference type="InterPro" id="IPR032710">
    <property type="entry name" value="NTF2-like_dom_sf"/>
</dbReference>
<dbReference type="CDD" id="cd16424">
    <property type="entry name" value="VirB8"/>
    <property type="match status" value="1"/>
</dbReference>
<dbReference type="InterPro" id="IPR026264">
    <property type="entry name" value="VirB8/PtlE"/>
</dbReference>
<dbReference type="InterPro" id="IPR007430">
    <property type="entry name" value="VirB8"/>
</dbReference>
<feature type="domain" description="Bacterial virulence protein VirB8" evidence="6">
    <location>
        <begin position="22"/>
        <end position="231"/>
    </location>
</feature>
<keyword evidence="3 5" id="KW-1133">Transmembrane helix</keyword>
<gene>
    <name evidence="7" type="ORF">KCG54_10805</name>
</gene>
<feature type="transmembrane region" description="Helical" evidence="5">
    <location>
        <begin position="39"/>
        <end position="61"/>
    </location>
</feature>
<keyword evidence="2 5" id="KW-0812">Transmembrane</keyword>
<evidence type="ECO:0000313" key="7">
    <source>
        <dbReference type="EMBL" id="UTG69628.1"/>
    </source>
</evidence>
<dbReference type="Gene3D" id="3.10.450.230">
    <property type="entry name" value="VirB8 protein"/>
    <property type="match status" value="1"/>
</dbReference>
<accession>A0A9X9HUC9</accession>
<dbReference type="Pfam" id="PF04335">
    <property type="entry name" value="VirB8"/>
    <property type="match status" value="1"/>
</dbReference>
<dbReference type="SUPFAM" id="SSF54427">
    <property type="entry name" value="NTF2-like"/>
    <property type="match status" value="1"/>
</dbReference>
<dbReference type="GO" id="GO:0030255">
    <property type="term" value="P:protein secretion by the type IV secretion system"/>
    <property type="evidence" value="ECO:0007669"/>
    <property type="project" value="InterPro"/>
</dbReference>
<protein>
    <submittedName>
        <fullName evidence="7">Type IV secretion system protein</fullName>
    </submittedName>
</protein>
<dbReference type="PIRSF" id="PIRSF003299">
    <property type="entry name" value="VirB8_PtlE"/>
    <property type="match status" value="1"/>
</dbReference>
<evidence type="ECO:0000256" key="2">
    <source>
        <dbReference type="ARBA" id="ARBA00022692"/>
    </source>
</evidence>
<comment type="subcellular location">
    <subcellularLocation>
        <location evidence="1">Membrane</location>
        <topology evidence="1">Single-pass membrane protein</topology>
    </subcellularLocation>
</comment>
<sequence>MMPDNSQKASNNKMAIEFINAAKGFESAEIVRVHKSARIAWRISGACLLITGLAVGAVAGLTPLKETRPYVIKVDNNTGQTEIVTMMKNQEQSYGEVMDKHWLTRYVQLRESYDWVTIQDNYDAVMLMSSPEIQAAFSKIYNDNPQAPHKVLKNQYKVVAKVKAVTFIGSTAQVRFEKRMVPISGDLNQEIPVQNMIATIGYEYANQPMSEEARRINPLGFIVKSYRVDPETAP</sequence>
<reference evidence="7" key="1">
    <citation type="submission" date="2021-04" db="EMBL/GenBank/DDBJ databases">
        <title>Characterizing Neisseria spp. as novel respiratory pathobionts in bronchiectasis.</title>
        <authorList>
            <person name="Li L."/>
            <person name="Mac Aogain M."/>
            <person name="Xu T."/>
            <person name="Jaggi T.K."/>
            <person name="Chan L.Y."/>
            <person name="Keir H.R."/>
            <person name="Dicker A.J."/>
            <person name="Qu J."/>
            <person name="Liu Y."/>
            <person name="Chen H.S."/>
            <person name="Koh M.S."/>
            <person name="Ong T.H."/>
            <person name="Lim A.Y.H."/>
            <person name="Abisheganaden J."/>
            <person name="Low T.B."/>
            <person name="Oliver B.G."/>
            <person name="Tan N.S."/>
            <person name="Fang M."/>
            <person name="Chalmers J.D."/>
            <person name="Chotirmall S.H."/>
        </authorList>
    </citation>
    <scope>NUCLEOTIDE SEQUENCE</scope>
    <source>
        <strain evidence="7">TT0077</strain>
    </source>
</reference>
<name>A0A9X9HUC9_NEISU</name>
<dbReference type="Proteomes" id="UP001057296">
    <property type="component" value="Chromosome"/>
</dbReference>
<evidence type="ECO:0000256" key="1">
    <source>
        <dbReference type="ARBA" id="ARBA00004167"/>
    </source>
</evidence>
<dbReference type="AlphaFoldDB" id="A0A9X9HUC9"/>
<organism evidence="7 8">
    <name type="scientific">Neisseria subflava</name>
    <dbReference type="NCBI Taxonomy" id="28449"/>
    <lineage>
        <taxon>Bacteria</taxon>
        <taxon>Pseudomonadati</taxon>
        <taxon>Pseudomonadota</taxon>
        <taxon>Betaproteobacteria</taxon>
        <taxon>Neisseriales</taxon>
        <taxon>Neisseriaceae</taxon>
        <taxon>Neisseria</taxon>
    </lineage>
</organism>
<dbReference type="EMBL" id="CP073115">
    <property type="protein sequence ID" value="UTG69628.1"/>
    <property type="molecule type" value="Genomic_DNA"/>
</dbReference>
<evidence type="ECO:0000259" key="6">
    <source>
        <dbReference type="Pfam" id="PF04335"/>
    </source>
</evidence>
<proteinExistence type="predicted"/>
<dbReference type="RefSeq" id="WP_254324172.1">
    <property type="nucleotide sequence ID" value="NZ_CP073115.1"/>
</dbReference>
<evidence type="ECO:0000313" key="8">
    <source>
        <dbReference type="Proteomes" id="UP001057296"/>
    </source>
</evidence>
<evidence type="ECO:0000256" key="5">
    <source>
        <dbReference type="SAM" id="Phobius"/>
    </source>
</evidence>
<evidence type="ECO:0000256" key="3">
    <source>
        <dbReference type="ARBA" id="ARBA00022989"/>
    </source>
</evidence>
<evidence type="ECO:0000256" key="4">
    <source>
        <dbReference type="ARBA" id="ARBA00023136"/>
    </source>
</evidence>